<reference evidence="2" key="4">
    <citation type="journal article" date="2009" name="Biosci. Biotechnol. Biochem.">
        <title>The complete nucleotide sequence of pCAR2: pCAR2 and pCAR1 were structurally identical IncP-7 carbazole degradative plasmids.</title>
        <authorList>
            <person name="Takahashi Y."/>
            <person name="Shintani M."/>
            <person name="Yamane H."/>
            <person name="Nojiri H."/>
        </authorList>
    </citation>
    <scope>NUCLEOTIDE SEQUENCE</scope>
    <source>
        <strain evidence="2">CA10</strain>
        <plasmid evidence="2">pCAR1.2</plasmid>
    </source>
</reference>
<proteinExistence type="predicted"/>
<reference evidence="2" key="1">
    <citation type="journal article" date="2005" name="Appl. Microbiol. Biotechnol.">
        <title>Large plasmid pCAR2 and class II transposon Tn4676 are functional mobile genetic elements to distribute the carbazole/dioxin-degradative car gene cluster in different bacteria.</title>
        <authorList>
            <person name="Shintani M."/>
            <person name="Yoshida T."/>
            <person name="Habe H."/>
            <person name="Omori T."/>
            <person name="Nojiri H."/>
        </authorList>
    </citation>
    <scope>NUCLEOTIDE SEQUENCE</scope>
    <source>
        <strain evidence="2">CA10</strain>
        <plasmid evidence="2">pCAR1.2</plasmid>
    </source>
</reference>
<geneLocation type="plasmid" evidence="2">
    <name>pCAR1.2</name>
</geneLocation>
<accession>B7XGL3</accession>
<reference evidence="2" key="7">
    <citation type="journal article" date="2010" name="J. Bacteriol.">
        <title>Pmr, a histone-like protein H1 (H-NS) family protein encoded by the IncP-7 plasmid pCAR1, is a key global regulator that alters host function.</title>
        <authorList>
            <person name="Yun C.S."/>
            <person name="Suzuki C."/>
            <person name="Naito K."/>
            <person name="Takeda T."/>
            <person name="Takahashi Y."/>
            <person name="Sai F."/>
            <person name="Terabayashi T."/>
            <person name="Miyakoshi M."/>
            <person name="Shintani M."/>
            <person name="Nishida H."/>
            <person name="Yamane H."/>
            <person name="Nojiri H."/>
        </authorList>
    </citation>
    <scope>NUCLEOTIDE SEQUENCE</scope>
    <source>
        <strain evidence="2">CA10</strain>
        <plasmid evidence="2">pCAR1.2</plasmid>
    </source>
</reference>
<protein>
    <submittedName>
        <fullName evidence="2">Uncharacterized protein</fullName>
    </submittedName>
</protein>
<reference evidence="2" key="6">
    <citation type="journal article" date="2010" name="Environ. Microbiol.">
        <title>Response of the Pseudomonas host chromosomal transcriptome to carriage of the IncP-7 plasmid pCAR1.</title>
        <authorList>
            <person name="Shintani M."/>
            <person name="Takahashi Y."/>
            <person name="Tokumaru H."/>
            <person name="Kadota K."/>
            <person name="Hara H."/>
            <person name="Miyakoshi M."/>
            <person name="Naito K."/>
            <person name="Yamane H."/>
            <person name="Nishida H."/>
            <person name="Nojiri H."/>
        </authorList>
    </citation>
    <scope>NUCLEOTIDE SEQUENCE</scope>
    <source>
        <strain evidence="2">CA10</strain>
        <plasmid evidence="2">pCAR1.2</plasmid>
    </source>
</reference>
<feature type="compositionally biased region" description="Basic and acidic residues" evidence="1">
    <location>
        <begin position="20"/>
        <end position="40"/>
    </location>
</feature>
<dbReference type="EMBL" id="AB474758">
    <property type="protein sequence ID" value="BAH10021.1"/>
    <property type="molecule type" value="Genomic_DNA"/>
</dbReference>
<dbReference type="AlphaFoldDB" id="B7XGL3"/>
<evidence type="ECO:0000313" key="2">
    <source>
        <dbReference type="EMBL" id="BAH10021.1"/>
    </source>
</evidence>
<sequence>MVRAPDNEDLRQPLCSALHDQPRGQGDHGSGRSSRCLRENKMLRHSPSDVPRLIDGESPKLIALTATYGLHVLKVTDYNCIDEGDEPNWSTACSDGWSVERTDIIWWAYADEVRELLESTPNN</sequence>
<name>B7XGL3_PSEPU</name>
<evidence type="ECO:0000256" key="1">
    <source>
        <dbReference type="SAM" id="MobiDB-lite"/>
    </source>
</evidence>
<reference evidence="2" key="2">
    <citation type="journal article" date="2005" name="Biotechnol. Lett.">
        <title>Recipient range of IncP-7 conjugative plasmid pCAR2 from Pseudomonas putida HS01 is broader than from other Pseudomonas strains.</title>
        <authorList>
            <person name="Shintani M."/>
            <person name="Habe H."/>
            <person name="Tsuda M."/>
            <person name="Omori T."/>
            <person name="Yamane H."/>
            <person name="Nojiri H."/>
        </authorList>
    </citation>
    <scope>NUCLEOTIDE SEQUENCE</scope>
    <source>
        <strain evidence="2">CA10</strain>
        <plasmid evidence="2">pCAR1.2</plasmid>
    </source>
</reference>
<feature type="region of interest" description="Disordered" evidence="1">
    <location>
        <begin position="15"/>
        <end position="40"/>
    </location>
</feature>
<reference evidence="2" key="3">
    <citation type="journal article" date="2009" name="Appl. Environ. Microbiol.">
        <title>Carbazole-degradative IncP-7 plasmid pCAR1.2 is structurally unstable in Pseudomonas fluorescens Pf0-1, which accumulates catechol, the intermediate of the carbazole degradation pathway.</title>
        <authorList>
            <person name="Takahashi Y."/>
            <person name="Shintani M."/>
            <person name="Li L."/>
            <person name="Yamane H."/>
            <person name="Nojiri H."/>
        </authorList>
    </citation>
    <scope>NUCLEOTIDE SEQUENCE</scope>
    <source>
        <strain evidence="2">CA10</strain>
        <plasmid evidence="2">pCAR1.2</plasmid>
    </source>
</reference>
<reference evidence="2" key="5">
    <citation type="journal article" date="2009" name="BMC Genomics">
        <title>High-resolution mapping of plasmid transcriptomes in different host bacteria.</title>
        <authorList>
            <person name="Miyakoshi M."/>
            <person name="Nishida H."/>
            <person name="Shintani M."/>
            <person name="Yamane H."/>
            <person name="Nojiri H."/>
        </authorList>
    </citation>
    <scope>NUCLEOTIDE SEQUENCE</scope>
    <source>
        <strain evidence="2">CA10</strain>
        <plasmid evidence="2">pCAR1.2</plasmid>
    </source>
</reference>
<organism evidence="2">
    <name type="scientific">Pseudomonas putida</name>
    <name type="common">Arthrobacter siderocapsulatus</name>
    <dbReference type="NCBI Taxonomy" id="303"/>
    <lineage>
        <taxon>Bacteria</taxon>
        <taxon>Pseudomonadati</taxon>
        <taxon>Pseudomonadota</taxon>
        <taxon>Gammaproteobacteria</taxon>
        <taxon>Pseudomonadales</taxon>
        <taxon>Pseudomonadaceae</taxon>
        <taxon>Pseudomonas</taxon>
    </lineage>
</organism>
<keyword evidence="2" id="KW-0614">Plasmid</keyword>